<dbReference type="InterPro" id="IPR036457">
    <property type="entry name" value="PPM-type-like_dom_sf"/>
</dbReference>
<name>A0A8J5KIT2_ZINOF</name>
<dbReference type="InterPro" id="IPR015655">
    <property type="entry name" value="PP2C"/>
</dbReference>
<dbReference type="PROSITE" id="PS51746">
    <property type="entry name" value="PPM_2"/>
    <property type="match status" value="1"/>
</dbReference>
<feature type="domain" description="PPM-type phosphatase" evidence="17">
    <location>
        <begin position="86"/>
        <end position="399"/>
    </location>
</feature>
<accession>A0A8J5KIT2</accession>
<dbReference type="GO" id="GO:0004722">
    <property type="term" value="F:protein serine/threonine phosphatase activity"/>
    <property type="evidence" value="ECO:0007669"/>
    <property type="project" value="UniProtKB-EC"/>
</dbReference>
<evidence type="ECO:0000256" key="2">
    <source>
        <dbReference type="ARBA" id="ARBA00010120"/>
    </source>
</evidence>
<evidence type="ECO:0000256" key="4">
    <source>
        <dbReference type="ARBA" id="ARBA00022448"/>
    </source>
</evidence>
<evidence type="ECO:0000256" key="3">
    <source>
        <dbReference type="ARBA" id="ARBA00013081"/>
    </source>
</evidence>
<comment type="similarity">
    <text evidence="2">Belongs to the ERD2 family.</text>
</comment>
<comment type="caution">
    <text evidence="18">The sequence shown here is derived from an EMBL/GenBank/DDBJ whole genome shotgun (WGS) entry which is preliminary data.</text>
</comment>
<keyword evidence="4" id="KW-0813">Transport</keyword>
<dbReference type="GO" id="GO:0016192">
    <property type="term" value="P:vesicle-mediated transport"/>
    <property type="evidence" value="ECO:0007669"/>
    <property type="project" value="UniProtKB-KW"/>
</dbReference>
<dbReference type="CDD" id="cd00143">
    <property type="entry name" value="PP2Cc"/>
    <property type="match status" value="1"/>
</dbReference>
<dbReference type="Pfam" id="PF00810">
    <property type="entry name" value="ER_lumen_recept"/>
    <property type="match status" value="1"/>
</dbReference>
<evidence type="ECO:0000256" key="1">
    <source>
        <dbReference type="ARBA" id="ARBA00004477"/>
    </source>
</evidence>
<keyword evidence="10" id="KW-0653">Protein transport</keyword>
<evidence type="ECO:0000256" key="15">
    <source>
        <dbReference type="ARBA" id="ARBA00048336"/>
    </source>
</evidence>
<feature type="region of interest" description="Disordered" evidence="16">
    <location>
        <begin position="160"/>
        <end position="188"/>
    </location>
</feature>
<keyword evidence="6" id="KW-0378">Hydrolase</keyword>
<keyword evidence="11" id="KW-1133">Transmembrane helix</keyword>
<reference evidence="18 19" key="1">
    <citation type="submission" date="2020-08" db="EMBL/GenBank/DDBJ databases">
        <title>Plant Genome Project.</title>
        <authorList>
            <person name="Zhang R.-G."/>
        </authorList>
    </citation>
    <scope>NUCLEOTIDE SEQUENCE [LARGE SCALE GENOMIC DNA]</scope>
    <source>
        <tissue evidence="18">Rhizome</tissue>
    </source>
</reference>
<dbReference type="EMBL" id="JACMSC010000014">
    <property type="protein sequence ID" value="KAG6491265.1"/>
    <property type="molecule type" value="Genomic_DNA"/>
</dbReference>
<evidence type="ECO:0000256" key="12">
    <source>
        <dbReference type="ARBA" id="ARBA00023136"/>
    </source>
</evidence>
<dbReference type="GO" id="GO:0006621">
    <property type="term" value="P:protein retention in ER lumen"/>
    <property type="evidence" value="ECO:0007669"/>
    <property type="project" value="InterPro"/>
</dbReference>
<organism evidence="18 19">
    <name type="scientific">Zingiber officinale</name>
    <name type="common">Ginger</name>
    <name type="synonym">Amomum zingiber</name>
    <dbReference type="NCBI Taxonomy" id="94328"/>
    <lineage>
        <taxon>Eukaryota</taxon>
        <taxon>Viridiplantae</taxon>
        <taxon>Streptophyta</taxon>
        <taxon>Embryophyta</taxon>
        <taxon>Tracheophyta</taxon>
        <taxon>Spermatophyta</taxon>
        <taxon>Magnoliopsida</taxon>
        <taxon>Liliopsida</taxon>
        <taxon>Zingiberales</taxon>
        <taxon>Zingiberaceae</taxon>
        <taxon>Zingiber</taxon>
    </lineage>
</organism>
<keyword evidence="19" id="KW-1185">Reference proteome</keyword>
<dbReference type="Pfam" id="PF00481">
    <property type="entry name" value="PP2C"/>
    <property type="match status" value="1"/>
</dbReference>
<keyword evidence="13" id="KW-0675">Receptor</keyword>
<evidence type="ECO:0000256" key="9">
    <source>
        <dbReference type="ARBA" id="ARBA00022912"/>
    </source>
</evidence>
<feature type="region of interest" description="Disordered" evidence="16">
    <location>
        <begin position="1"/>
        <end position="52"/>
    </location>
</feature>
<feature type="region of interest" description="Disordered" evidence="16">
    <location>
        <begin position="409"/>
        <end position="433"/>
    </location>
</feature>
<sequence length="606" mass="66656">MGECLSCCRPPAEVGQTSAASSSRYLGDSANRRSRKKPKQEEGTEVSGGGGRKGRLLEVESVACEFEEDELHRFTGRLFSNGASEMACLHTQQGHKRSNQDAMIVWENFVSRSDTIFCGVFDGHGPFGHLVAQKVRDSLPLKLSNKWSANLIAKVRSKDSEEMTSFNTDEEPDEEPSDSSEVHGDGTVPEMYPPLKKSFLEAFKVVDKDLKDNSAVDCFCSGTTAVTMVKQGQDLVIGNLGDSRAVMGTRDEDNNLIAVQMTVDFKPNLPGEAARIRKCKGRVFALKDKSETARLWLPNKNSPGLAMSRAFGDFCLKDYGLISVPDILYHRLSDKDKFIILASDGVWDVLSNKEAVDIVASAPSRATAARALVDCAVQCWRLKFPTSKIDDCAVVCLFFEKQSSTDQFQKVDSKKTPTHPSESTEGPPDKEATTMLEMDRSVYGTENHNSPLDEIVPVTEEPTKTLAACISTVEDDEWSALEGVTRVNSILDIPRSLNTGKRSTHIVPSVLLAVLRLMQNTQIVEPFTAHYVFALGVTRFLSCAHWVLKVVDTRGGLLTAMGHGLWPPMVLIAEIVQTFILADFCYYYVKSVFGGQLVLRLSSGVV</sequence>
<evidence type="ECO:0000256" key="8">
    <source>
        <dbReference type="ARBA" id="ARBA00022892"/>
    </source>
</evidence>
<keyword evidence="7" id="KW-0256">Endoplasmic reticulum</keyword>
<dbReference type="InterPro" id="IPR001932">
    <property type="entry name" value="PPM-type_phosphatase-like_dom"/>
</dbReference>
<evidence type="ECO:0000256" key="5">
    <source>
        <dbReference type="ARBA" id="ARBA00022692"/>
    </source>
</evidence>
<comment type="subcellular location">
    <subcellularLocation>
        <location evidence="1">Endoplasmic reticulum membrane</location>
        <topology evidence="1">Multi-pass membrane protein</topology>
    </subcellularLocation>
</comment>
<evidence type="ECO:0000256" key="16">
    <source>
        <dbReference type="SAM" id="MobiDB-lite"/>
    </source>
</evidence>
<evidence type="ECO:0000256" key="11">
    <source>
        <dbReference type="ARBA" id="ARBA00022989"/>
    </source>
</evidence>
<dbReference type="AlphaFoldDB" id="A0A8J5KIT2"/>
<evidence type="ECO:0000256" key="6">
    <source>
        <dbReference type="ARBA" id="ARBA00022801"/>
    </source>
</evidence>
<dbReference type="Proteomes" id="UP000734854">
    <property type="component" value="Unassembled WGS sequence"/>
</dbReference>
<comment type="catalytic activity">
    <reaction evidence="14">
        <text>O-phospho-L-seryl-[protein] + H2O = L-seryl-[protein] + phosphate</text>
        <dbReference type="Rhea" id="RHEA:20629"/>
        <dbReference type="Rhea" id="RHEA-COMP:9863"/>
        <dbReference type="Rhea" id="RHEA-COMP:11604"/>
        <dbReference type="ChEBI" id="CHEBI:15377"/>
        <dbReference type="ChEBI" id="CHEBI:29999"/>
        <dbReference type="ChEBI" id="CHEBI:43474"/>
        <dbReference type="ChEBI" id="CHEBI:83421"/>
        <dbReference type="EC" id="3.1.3.16"/>
    </reaction>
</comment>
<keyword evidence="12" id="KW-0472">Membrane</keyword>
<dbReference type="InterPro" id="IPR000133">
    <property type="entry name" value="ER_ret_rcpt"/>
</dbReference>
<evidence type="ECO:0000256" key="7">
    <source>
        <dbReference type="ARBA" id="ARBA00022824"/>
    </source>
</evidence>
<keyword evidence="5" id="KW-0812">Transmembrane</keyword>
<dbReference type="GO" id="GO:0005789">
    <property type="term" value="C:endoplasmic reticulum membrane"/>
    <property type="evidence" value="ECO:0007669"/>
    <property type="project" value="UniProtKB-SubCell"/>
</dbReference>
<evidence type="ECO:0000313" key="18">
    <source>
        <dbReference type="EMBL" id="KAG6491265.1"/>
    </source>
</evidence>
<evidence type="ECO:0000259" key="17">
    <source>
        <dbReference type="PROSITE" id="PS51746"/>
    </source>
</evidence>
<evidence type="ECO:0000256" key="13">
    <source>
        <dbReference type="ARBA" id="ARBA00023170"/>
    </source>
</evidence>
<dbReference type="Gene3D" id="3.60.40.10">
    <property type="entry name" value="PPM-type phosphatase domain"/>
    <property type="match status" value="1"/>
</dbReference>
<dbReference type="SMART" id="SM00332">
    <property type="entry name" value="PP2Cc"/>
    <property type="match status" value="1"/>
</dbReference>
<keyword evidence="8" id="KW-0931">ER-Golgi transport</keyword>
<evidence type="ECO:0000313" key="19">
    <source>
        <dbReference type="Proteomes" id="UP000734854"/>
    </source>
</evidence>
<evidence type="ECO:0000256" key="14">
    <source>
        <dbReference type="ARBA" id="ARBA00047761"/>
    </source>
</evidence>
<feature type="compositionally biased region" description="Acidic residues" evidence="16">
    <location>
        <begin position="168"/>
        <end position="178"/>
    </location>
</feature>
<dbReference type="GO" id="GO:0015031">
    <property type="term" value="P:protein transport"/>
    <property type="evidence" value="ECO:0007669"/>
    <property type="project" value="UniProtKB-KW"/>
</dbReference>
<feature type="compositionally biased region" description="Polar residues" evidence="16">
    <location>
        <begin position="15"/>
        <end position="24"/>
    </location>
</feature>
<protein>
    <recommendedName>
        <fullName evidence="3">protein-serine/threonine phosphatase</fullName>
        <ecNumber evidence="3">3.1.3.16</ecNumber>
    </recommendedName>
</protein>
<dbReference type="EC" id="3.1.3.16" evidence="3"/>
<dbReference type="PANTHER" id="PTHR47992">
    <property type="entry name" value="PROTEIN PHOSPHATASE"/>
    <property type="match status" value="1"/>
</dbReference>
<proteinExistence type="inferred from homology"/>
<dbReference type="GO" id="GO:0046923">
    <property type="term" value="F:ER retention sequence binding"/>
    <property type="evidence" value="ECO:0007669"/>
    <property type="project" value="InterPro"/>
</dbReference>
<evidence type="ECO:0000256" key="10">
    <source>
        <dbReference type="ARBA" id="ARBA00022927"/>
    </source>
</evidence>
<keyword evidence="9" id="KW-0904">Protein phosphatase</keyword>
<dbReference type="SUPFAM" id="SSF81606">
    <property type="entry name" value="PP2C-like"/>
    <property type="match status" value="1"/>
</dbReference>
<comment type="catalytic activity">
    <reaction evidence="15">
        <text>O-phospho-L-threonyl-[protein] + H2O = L-threonyl-[protein] + phosphate</text>
        <dbReference type="Rhea" id="RHEA:47004"/>
        <dbReference type="Rhea" id="RHEA-COMP:11060"/>
        <dbReference type="Rhea" id="RHEA-COMP:11605"/>
        <dbReference type="ChEBI" id="CHEBI:15377"/>
        <dbReference type="ChEBI" id="CHEBI:30013"/>
        <dbReference type="ChEBI" id="CHEBI:43474"/>
        <dbReference type="ChEBI" id="CHEBI:61977"/>
        <dbReference type="EC" id="3.1.3.16"/>
    </reaction>
</comment>
<gene>
    <name evidence="18" type="ORF">ZIOFF_052602</name>
</gene>